<sequence length="1953" mass="222542">MLKSLYQICNLLLIFVPCSSLDNDWLAYENTFKNTNREEIYIERVAASYQLNFTALRWKSLNNGKVSYNVGILNATSLAIIFAEKVRSLPEIRSLTKDLNTSITDVNIYHTRKNGKDESIIIVYNREQNKLLWYTLQSSDLINVWTWTLEKTLSHFSFTKIGNRDVLVTVGTNSLNTTSLDIYEFTIKSFNRWFYQAIHLYEPAASVAINNIGTHCYLSVPQPSLNFVEIYQLDKNRFIPFQNITSFQADQVVAFENGFKSFIAFNGLNASIYQFRQSEMVKEDVKNSHMYGIQYLKAIPIQTYRDETLLLAQREVSYDLHTALKVDVFTYNGNRFEQHEDIPCVIFNETYDGLSCLLETNLSTGLIGSGFITLLDYLGLVIPKVNNASLILNIDVNIRKIDHPKQETMNNLKQLRDNLDKIITKQKIEYENIINPQSHNSDRFEESQNVSSSPVLKLSLDEGSSNDELNKLKMEIESLKAEVDGFKFEPLSGKFDSITFNNLVEINGKLQTDSIDTIYMGKEDATALLQDIARKDLLQNVTGEKLFKILTVDNIVFENVNGVEANQFLHNSSNHYELDGNLDISRIPQVSNVLLTSGVINDIDITREWFDIHNITDPLNIEMLTSSNNSNIKFLNNFNTSSMSPSILPLTWKQDQIYIPGNLTVENINGVQNVEEFFKTLCYKPFKCHITDLSISGMLNITGNASTDYLNKLKYPEDYVSLSSNDDTLLITGEKIFNDVVRGYKVSTETMINDIDLNDLVTLNTDQKISGNITFNNLEIISEINIDGDIKGDQLEKFIPNLDLQDTRRIIANVSFNQLQVEGNIIIDSINDTDVDSFFNNFIFQDETAVIIKGQKQFTQSFSVRKNLNIDSNTINNIPISSFITKDTEQYLEITNFLSTVDFENLTLDGLLNGENITEIYNHFINSDRGPTKYSKFIFKEPVVVENMTFDILNDFNWNATETDNIDDDFNETELIDNVEVDDLVIEGDFLGNIVNFDVEQLENYLSYVERQDIDALYSTEKLSVDDIEITRINDFDYKSLLSYETLRGNISNILMYLDNINIVDLYVHGYLSINSINNHDFESSLNEDMWVKLYRSNSNIVDLTINGDAYFDSVKIRTLSSVNFDKLVDNIVFKNENSVKIQDGLVFEKGINVKKLLEIDEINDIKLENVLRKEGKQKIVGTTLIQGDASIKDDLSISGLLNNVNVDEVFTNINFNQSSIIMKGEVMFRRNVYVNNLTLHGNINGIYMSDLLDNLVYTDKDITLSKSTIFKNSVSINKNLVISGDINGVKLSDFANDMVLVTKDAIIEGYVKFLSPVGIQKTFNIDRKLETNKLFGESLTDYLNDAVFVTKGRLTGTYNFKNVFIHENLNTKYVNNISMDAIVPLKSTQVIKNLIFDELIVANNVSVANKVNGIDLMTEKSRTLLANVPQDIPSDIVFLNNVLIENKLTTPAINNKPTSKIVYTNTDQILNGIYSFNAQDWTASNLNIHGLINGIDIVQWNLSFIPLNSTKMETVQNPWTIIENINLIDVVEGNGTLNGINLKQFITDANFKENRRFGLVKGLTDDYNNICTDISYIHEKTKNQIYKFKYFKRYQTIYLNQNIKYVKPFNHETKHYLLVQEAGSCYTDLYLFTDDGYHKVERTDTGSIGQAEIVKSNKGLFIVTRSDERENLVCKIRYSTVVWTFLNETLEFLGSYDDQQLLHSSEIPLTVYGLRHSTVTEFKVVVNGLKHLRPYRRWKIESENVEFFPRGFKTGLAMRNGQIIQFLIRNDPIVEDDFGIDTEAPIIGNVSVVYNPIIPGKNGAELTVTKVGTISSSKTMLVVSVHKTAQVQQNLDLVEIYSDPFKNELFDKISAYKPSSITSMGFNNGETLLAFIEDNKVLHIYEYKGVEGFKLRSSIKMQASKLFELELPIKYHPKPRKVLGVIYKNSLTLLEAVMVGNKIDSDLSCTEM</sequence>
<evidence type="ECO:0000256" key="2">
    <source>
        <dbReference type="SAM" id="SignalP"/>
    </source>
</evidence>
<name>A0A834M5Z2_RHYFE</name>
<reference evidence="3" key="1">
    <citation type="submission" date="2020-08" db="EMBL/GenBank/DDBJ databases">
        <title>Genome sequencing and assembly of the red palm weevil Rhynchophorus ferrugineus.</title>
        <authorList>
            <person name="Dias G.B."/>
            <person name="Bergman C.M."/>
            <person name="Manee M."/>
        </authorList>
    </citation>
    <scope>NUCLEOTIDE SEQUENCE</scope>
    <source>
        <strain evidence="3">AA-2017</strain>
        <tissue evidence="3">Whole larva</tissue>
    </source>
</reference>
<protein>
    <submittedName>
        <fullName evidence="3">Uncharacterized protein</fullName>
    </submittedName>
</protein>
<dbReference type="Proteomes" id="UP000625711">
    <property type="component" value="Unassembled WGS sequence"/>
</dbReference>
<evidence type="ECO:0000313" key="4">
    <source>
        <dbReference type="Proteomes" id="UP000625711"/>
    </source>
</evidence>
<feature type="chain" id="PRO_5032544243" evidence="2">
    <location>
        <begin position="21"/>
        <end position="1953"/>
    </location>
</feature>
<keyword evidence="4" id="KW-1185">Reference proteome</keyword>
<evidence type="ECO:0000313" key="3">
    <source>
        <dbReference type="EMBL" id="KAF7268080.1"/>
    </source>
</evidence>
<feature type="signal peptide" evidence="2">
    <location>
        <begin position="1"/>
        <end position="20"/>
    </location>
</feature>
<feature type="coiled-coil region" evidence="1">
    <location>
        <begin position="462"/>
        <end position="489"/>
    </location>
</feature>
<organism evidence="3 4">
    <name type="scientific">Rhynchophorus ferrugineus</name>
    <name type="common">Red palm weevil</name>
    <name type="synonym">Curculio ferrugineus</name>
    <dbReference type="NCBI Taxonomy" id="354439"/>
    <lineage>
        <taxon>Eukaryota</taxon>
        <taxon>Metazoa</taxon>
        <taxon>Ecdysozoa</taxon>
        <taxon>Arthropoda</taxon>
        <taxon>Hexapoda</taxon>
        <taxon>Insecta</taxon>
        <taxon>Pterygota</taxon>
        <taxon>Neoptera</taxon>
        <taxon>Endopterygota</taxon>
        <taxon>Coleoptera</taxon>
        <taxon>Polyphaga</taxon>
        <taxon>Cucujiformia</taxon>
        <taxon>Curculionidae</taxon>
        <taxon>Dryophthorinae</taxon>
        <taxon>Rhynchophorus</taxon>
    </lineage>
</organism>
<dbReference type="OrthoDB" id="6022258at2759"/>
<evidence type="ECO:0000256" key="1">
    <source>
        <dbReference type="SAM" id="Coils"/>
    </source>
</evidence>
<comment type="caution">
    <text evidence="3">The sequence shown here is derived from an EMBL/GenBank/DDBJ whole genome shotgun (WGS) entry which is preliminary data.</text>
</comment>
<keyword evidence="1" id="KW-0175">Coiled coil</keyword>
<gene>
    <name evidence="3" type="ORF">GWI33_018742</name>
</gene>
<keyword evidence="2" id="KW-0732">Signal</keyword>
<dbReference type="EMBL" id="JAACXV010014348">
    <property type="protein sequence ID" value="KAF7268080.1"/>
    <property type="molecule type" value="Genomic_DNA"/>
</dbReference>
<proteinExistence type="predicted"/>
<accession>A0A834M5Z2</accession>